<accession>A0A183BHW9</accession>
<dbReference type="Proteomes" id="UP000050741">
    <property type="component" value="Unassembled WGS sequence"/>
</dbReference>
<dbReference type="WBParaSite" id="GPLIN_000019800">
    <property type="protein sequence ID" value="GPLIN_000019800"/>
    <property type="gene ID" value="GPLIN_000019800"/>
</dbReference>
<protein>
    <submittedName>
        <fullName evidence="2">RES domain-containing protein</fullName>
    </submittedName>
</protein>
<sequence>MALISDRLDALLDVLFKSREWSLGRLRICRATDGNGAQIVNARSGEWLPIPRGPLPGKVTEFKRICIRYVDQTVIEFLQRSRRLFKSSGTIPRGPLPCNVIWPLVSANICCFPFFSSELDRLRQFSPAILRNCPNLRLIDSFDIYPAFPAGDNVGASSRQALAKWLLTPRGDGLPKILQCPLYSAGIEGIKGAFVYASEPANFIIIISNQYADFVPFEEENNLTGEQLTLRQLDLANWLMVEAKAGPSEPNK</sequence>
<name>A0A183BHW9_GLOPA</name>
<proteinExistence type="predicted"/>
<keyword evidence="1" id="KW-1185">Reference proteome</keyword>
<reference evidence="2" key="2">
    <citation type="submission" date="2016-06" db="UniProtKB">
        <authorList>
            <consortium name="WormBaseParasite"/>
        </authorList>
    </citation>
    <scope>IDENTIFICATION</scope>
</reference>
<dbReference type="AlphaFoldDB" id="A0A183BHW9"/>
<evidence type="ECO:0000313" key="1">
    <source>
        <dbReference type="Proteomes" id="UP000050741"/>
    </source>
</evidence>
<organism evidence="1 2">
    <name type="scientific">Globodera pallida</name>
    <name type="common">Potato cyst nematode worm</name>
    <name type="synonym">Heterodera pallida</name>
    <dbReference type="NCBI Taxonomy" id="36090"/>
    <lineage>
        <taxon>Eukaryota</taxon>
        <taxon>Metazoa</taxon>
        <taxon>Ecdysozoa</taxon>
        <taxon>Nematoda</taxon>
        <taxon>Chromadorea</taxon>
        <taxon>Rhabditida</taxon>
        <taxon>Tylenchina</taxon>
        <taxon>Tylenchomorpha</taxon>
        <taxon>Tylenchoidea</taxon>
        <taxon>Heteroderidae</taxon>
        <taxon>Heteroderinae</taxon>
        <taxon>Globodera</taxon>
    </lineage>
</organism>
<reference evidence="1" key="1">
    <citation type="submission" date="2014-05" db="EMBL/GenBank/DDBJ databases">
        <title>The genome and life-stage specific transcriptomes of Globodera pallida elucidate key aspects of plant parasitism by a cyst nematode.</title>
        <authorList>
            <person name="Cotton J.A."/>
            <person name="Lilley C.J."/>
            <person name="Jones L.M."/>
            <person name="Kikuchi T."/>
            <person name="Reid A.J."/>
            <person name="Thorpe P."/>
            <person name="Tsai I.J."/>
            <person name="Beasley H."/>
            <person name="Blok V."/>
            <person name="Cock P.J.A."/>
            <person name="Van den Akker S.E."/>
            <person name="Holroyd N."/>
            <person name="Hunt M."/>
            <person name="Mantelin S."/>
            <person name="Naghra H."/>
            <person name="Pain A."/>
            <person name="Palomares-Rius J.E."/>
            <person name="Zarowiecki M."/>
            <person name="Berriman M."/>
            <person name="Jones J.T."/>
            <person name="Urwin P.E."/>
        </authorList>
    </citation>
    <scope>NUCLEOTIDE SEQUENCE [LARGE SCALE GENOMIC DNA]</scope>
    <source>
        <strain evidence="1">Lindley</strain>
    </source>
</reference>
<evidence type="ECO:0000313" key="2">
    <source>
        <dbReference type="WBParaSite" id="GPLIN_000019800"/>
    </source>
</evidence>